<dbReference type="Proteomes" id="UP000580250">
    <property type="component" value="Unassembled WGS sequence"/>
</dbReference>
<accession>A0A6V7XNT4</accession>
<sequence length="57" mass="6748">MRAVLLINERENACVSEKNVCEKCVRLINSHQLVLSWLRPRLLFFVNICSYSSPYKY</sequence>
<comment type="caution">
    <text evidence="1">The sequence shown here is derived from an EMBL/GenBank/DDBJ whole genome shotgun (WGS) entry which is preliminary data.</text>
</comment>
<evidence type="ECO:0000313" key="2">
    <source>
        <dbReference type="Proteomes" id="UP000580250"/>
    </source>
</evidence>
<dbReference type="EMBL" id="CAJEWN010001922">
    <property type="protein sequence ID" value="CAD2200908.1"/>
    <property type="molecule type" value="Genomic_DNA"/>
</dbReference>
<protein>
    <submittedName>
        <fullName evidence="1">Uncharacterized protein</fullName>
    </submittedName>
</protein>
<proteinExistence type="predicted"/>
<reference evidence="1 2" key="1">
    <citation type="submission" date="2020-08" db="EMBL/GenBank/DDBJ databases">
        <authorList>
            <person name="Koutsovoulos G."/>
            <person name="Danchin GJ E."/>
        </authorList>
    </citation>
    <scope>NUCLEOTIDE SEQUENCE [LARGE SCALE GENOMIC DNA]</scope>
</reference>
<dbReference type="AlphaFoldDB" id="A0A6V7XNT4"/>
<evidence type="ECO:0000313" key="1">
    <source>
        <dbReference type="EMBL" id="CAD2200908.1"/>
    </source>
</evidence>
<name>A0A6V7XNT4_MELEN</name>
<gene>
    <name evidence="1" type="ORF">MENT_LOCUS54414</name>
</gene>
<organism evidence="1 2">
    <name type="scientific">Meloidogyne enterolobii</name>
    <name type="common">Root-knot nematode worm</name>
    <name type="synonym">Meloidogyne mayaguensis</name>
    <dbReference type="NCBI Taxonomy" id="390850"/>
    <lineage>
        <taxon>Eukaryota</taxon>
        <taxon>Metazoa</taxon>
        <taxon>Ecdysozoa</taxon>
        <taxon>Nematoda</taxon>
        <taxon>Chromadorea</taxon>
        <taxon>Rhabditida</taxon>
        <taxon>Tylenchina</taxon>
        <taxon>Tylenchomorpha</taxon>
        <taxon>Tylenchoidea</taxon>
        <taxon>Meloidogynidae</taxon>
        <taxon>Meloidogyninae</taxon>
        <taxon>Meloidogyne</taxon>
    </lineage>
</organism>